<dbReference type="PANTHER" id="PTHR18896:SF76">
    <property type="entry name" value="PHOSPHOLIPASE"/>
    <property type="match status" value="1"/>
</dbReference>
<feature type="domain" description="PLD phosphodiesterase" evidence="6">
    <location>
        <begin position="362"/>
        <end position="384"/>
    </location>
</feature>
<dbReference type="Pfam" id="PF00614">
    <property type="entry name" value="PLDc"/>
    <property type="match status" value="1"/>
</dbReference>
<feature type="transmembrane region" description="Helical" evidence="5">
    <location>
        <begin position="688"/>
        <end position="710"/>
    </location>
</feature>
<dbReference type="InterPro" id="IPR025202">
    <property type="entry name" value="PLD-like_dom"/>
</dbReference>
<evidence type="ECO:0000313" key="7">
    <source>
        <dbReference type="EMBL" id="KIF83541.1"/>
    </source>
</evidence>
<evidence type="ECO:0000256" key="4">
    <source>
        <dbReference type="ARBA" id="ARBA00023098"/>
    </source>
</evidence>
<dbReference type="Gene3D" id="3.30.870.10">
    <property type="entry name" value="Endonuclease Chain A"/>
    <property type="match status" value="2"/>
</dbReference>
<dbReference type="Pfam" id="PF09335">
    <property type="entry name" value="VTT_dom"/>
    <property type="match status" value="1"/>
</dbReference>
<reference evidence="7 8" key="1">
    <citation type="submission" date="2014-12" db="EMBL/GenBank/DDBJ databases">
        <title>Denitrispirillum autotrophicum gen. nov., sp. nov., Denitrifying, Facultatively Autotrophic Bacteria Isolated from Rice Paddy Soil.</title>
        <authorList>
            <person name="Ishii S."/>
            <person name="Ashida N."/>
            <person name="Ohno H."/>
            <person name="Otsuka S."/>
            <person name="Yokota A."/>
            <person name="Senoo K."/>
        </authorList>
    </citation>
    <scope>NUCLEOTIDE SEQUENCE [LARGE SCALE GENOMIC DNA]</scope>
    <source>
        <strain evidence="7 8">TSA66</strain>
    </source>
</reference>
<dbReference type="Pfam" id="PF13091">
    <property type="entry name" value="PLDc_2"/>
    <property type="match status" value="1"/>
</dbReference>
<feature type="transmembrane region" description="Helical" evidence="5">
    <location>
        <begin position="503"/>
        <end position="523"/>
    </location>
</feature>
<dbReference type="InterPro" id="IPR032816">
    <property type="entry name" value="VTT_dom"/>
</dbReference>
<feature type="transmembrane region" description="Helical" evidence="5">
    <location>
        <begin position="623"/>
        <end position="649"/>
    </location>
</feature>
<keyword evidence="5" id="KW-0472">Membrane</keyword>
<dbReference type="AlphaFoldDB" id="A0A0C2BZS2"/>
<protein>
    <submittedName>
        <fullName evidence="7">Membrane protein</fullName>
    </submittedName>
</protein>
<keyword evidence="3" id="KW-0378">Hydrolase</keyword>
<dbReference type="InterPro" id="IPR001736">
    <property type="entry name" value="PLipase_D/transphosphatidylase"/>
</dbReference>
<evidence type="ECO:0000256" key="2">
    <source>
        <dbReference type="ARBA" id="ARBA00022737"/>
    </source>
</evidence>
<dbReference type="InterPro" id="IPR015679">
    <property type="entry name" value="PLipase_D_fam"/>
</dbReference>
<dbReference type="CDD" id="cd09143">
    <property type="entry name" value="PLDc_vPLD1_2_like_bac_2"/>
    <property type="match status" value="1"/>
</dbReference>
<keyword evidence="8" id="KW-1185">Reference proteome</keyword>
<evidence type="ECO:0000256" key="1">
    <source>
        <dbReference type="ARBA" id="ARBA00000798"/>
    </source>
</evidence>
<sequence length="722" mass="79794">MGGCLREPLFEPSTSPVLQPGRNCWRIEHAQRFSMLVDADAYFRAVRAAIRHARHSIFILSWDIDSRVWLVPQGANDGCPEPLGDFLHAIVASRPDLHAYVLNWDFAMLYALEREWLPVYKLDWRTHRRLEFKMDARHPIGGSHHQKVVVIDDSVAFVGGLDLTRSRWDTPEHASGEPLRHDSDGKAHAPFHDVQAMVDGRAARALGELARARWHAATGQEPVALCEAGYDLWPEQVEPDLTDIDVAIARTEPAFEGSPGVHEVRQLHLDAIAAARRILFFENQYFTSGMIADALAARLAEQDGPEVLIVSPRTQSGWLEQVTMGVLRARVHHRLKQADRYDRYRMVCPQIPGLSEQCLNVHSKVFAVDDDMFCVGSANLSNRSMALDTECNLVIEARGDAPQQDRIRAAIARLRNRLLGEHLDSAPQAVQDAIDAHGSLHRAIDALQHSERTLCRLDPAVAPEFDALIPQEALFDPERPIEPDELVTQFVPQEASKPLPGRLIGLGMLGIALAMLAVAWRFTPLGEWINLESLVRYAHELEGFPLAPLAVLASYVVAGLLVVPVMLLIAVTGIVFGPLNGTIYAIAGTLLSAAVTYGVGHWLGRDTVQRLVGPRINRLSQRIARRGILAMMVIRILPVAPFSVVNVVAGASHIRFRDYMIGTMIGMAPGITMTVTFVHHLAEAVRRPSAGTVAVLVVVVLLIIGLAVGLQRLLKRKEDRTA</sequence>
<evidence type="ECO:0000259" key="6">
    <source>
        <dbReference type="PROSITE" id="PS50035"/>
    </source>
</evidence>
<comment type="caution">
    <text evidence="7">The sequence shown here is derived from an EMBL/GenBank/DDBJ whole genome shotgun (WGS) entry which is preliminary data.</text>
</comment>
<dbReference type="GO" id="GO:0009395">
    <property type="term" value="P:phospholipid catabolic process"/>
    <property type="evidence" value="ECO:0007669"/>
    <property type="project" value="TreeGrafter"/>
</dbReference>
<dbReference type="SMART" id="SM00155">
    <property type="entry name" value="PLDc"/>
    <property type="match status" value="2"/>
</dbReference>
<dbReference type="PANTHER" id="PTHR18896">
    <property type="entry name" value="PHOSPHOLIPASE D"/>
    <property type="match status" value="1"/>
</dbReference>
<evidence type="ECO:0000256" key="5">
    <source>
        <dbReference type="SAM" id="Phobius"/>
    </source>
</evidence>
<dbReference type="EMBL" id="JWJG01000028">
    <property type="protein sequence ID" value="KIF83541.1"/>
    <property type="molecule type" value="Genomic_DNA"/>
</dbReference>
<keyword evidence="5" id="KW-1133">Transmembrane helix</keyword>
<feature type="transmembrane region" description="Helical" evidence="5">
    <location>
        <begin position="661"/>
        <end position="682"/>
    </location>
</feature>
<dbReference type="PROSITE" id="PS50035">
    <property type="entry name" value="PLD"/>
    <property type="match status" value="2"/>
</dbReference>
<keyword evidence="5" id="KW-0812">Transmembrane</keyword>
<proteinExistence type="predicted"/>
<dbReference type="GO" id="GO:0004630">
    <property type="term" value="F:phospholipase D activity"/>
    <property type="evidence" value="ECO:0007669"/>
    <property type="project" value="UniProtKB-EC"/>
</dbReference>
<evidence type="ECO:0000256" key="3">
    <source>
        <dbReference type="ARBA" id="ARBA00022801"/>
    </source>
</evidence>
<dbReference type="SUPFAM" id="SSF56024">
    <property type="entry name" value="Phospholipase D/nuclease"/>
    <property type="match status" value="2"/>
</dbReference>
<gene>
    <name evidence="7" type="ORF">TSA66_06595</name>
</gene>
<evidence type="ECO:0000313" key="8">
    <source>
        <dbReference type="Proteomes" id="UP000031572"/>
    </source>
</evidence>
<dbReference type="Proteomes" id="UP000031572">
    <property type="component" value="Unassembled WGS sequence"/>
</dbReference>
<feature type="transmembrane region" description="Helical" evidence="5">
    <location>
        <begin position="543"/>
        <end position="576"/>
    </location>
</feature>
<accession>A0A0C2BZS2</accession>
<name>A0A0C2BZS2_9BURK</name>
<dbReference type="CDD" id="cd09140">
    <property type="entry name" value="PLDc_vPLD1_2_like_bac_1"/>
    <property type="match status" value="1"/>
</dbReference>
<feature type="domain" description="PLD phosphodiesterase" evidence="6">
    <location>
        <begin position="140"/>
        <end position="167"/>
    </location>
</feature>
<feature type="transmembrane region" description="Helical" evidence="5">
    <location>
        <begin position="583"/>
        <end position="603"/>
    </location>
</feature>
<comment type="catalytic activity">
    <reaction evidence="1">
        <text>a 1,2-diacyl-sn-glycero-3-phosphocholine + H2O = a 1,2-diacyl-sn-glycero-3-phosphate + choline + H(+)</text>
        <dbReference type="Rhea" id="RHEA:14445"/>
        <dbReference type="ChEBI" id="CHEBI:15354"/>
        <dbReference type="ChEBI" id="CHEBI:15377"/>
        <dbReference type="ChEBI" id="CHEBI:15378"/>
        <dbReference type="ChEBI" id="CHEBI:57643"/>
        <dbReference type="ChEBI" id="CHEBI:58608"/>
        <dbReference type="EC" id="3.1.4.4"/>
    </reaction>
</comment>
<dbReference type="STRING" id="709839.TSA66_06595"/>
<keyword evidence="4" id="KW-0443">Lipid metabolism</keyword>
<keyword evidence="2" id="KW-0677">Repeat</keyword>
<organism evidence="7 8">
    <name type="scientific">Noviherbaspirillum autotrophicum</name>
    <dbReference type="NCBI Taxonomy" id="709839"/>
    <lineage>
        <taxon>Bacteria</taxon>
        <taxon>Pseudomonadati</taxon>
        <taxon>Pseudomonadota</taxon>
        <taxon>Betaproteobacteria</taxon>
        <taxon>Burkholderiales</taxon>
        <taxon>Oxalobacteraceae</taxon>
        <taxon>Noviherbaspirillum</taxon>
    </lineage>
</organism>